<reference evidence="2" key="1">
    <citation type="submission" date="2017-12" db="EMBL/GenBank/DDBJ databases">
        <title>Draft genome sequence of Telmatospirillum siberiense 26-4b1T, an acidotolerant peatland alphaproteobacterium potentially involved in sulfur cycling.</title>
        <authorList>
            <person name="Hausmann B."/>
            <person name="Pjevac P."/>
            <person name="Schreck K."/>
            <person name="Herbold C.W."/>
            <person name="Daims H."/>
            <person name="Wagner M."/>
            <person name="Pester M."/>
            <person name="Loy A."/>
        </authorList>
    </citation>
    <scope>NUCLEOTIDE SEQUENCE [LARGE SCALE GENOMIC DNA]</scope>
    <source>
        <strain evidence="2">26-4b1</strain>
    </source>
</reference>
<accession>A0A2N3PY39</accession>
<dbReference type="AlphaFoldDB" id="A0A2N3PY39"/>
<gene>
    <name evidence="1" type="ORF">CWS72_06845</name>
</gene>
<organism evidence="1 2">
    <name type="scientific">Telmatospirillum siberiense</name>
    <dbReference type="NCBI Taxonomy" id="382514"/>
    <lineage>
        <taxon>Bacteria</taxon>
        <taxon>Pseudomonadati</taxon>
        <taxon>Pseudomonadota</taxon>
        <taxon>Alphaproteobacteria</taxon>
        <taxon>Rhodospirillales</taxon>
        <taxon>Rhodospirillaceae</taxon>
        <taxon>Telmatospirillum</taxon>
    </lineage>
</organism>
<name>A0A2N3PY39_9PROT</name>
<evidence type="ECO:0000313" key="2">
    <source>
        <dbReference type="Proteomes" id="UP000233293"/>
    </source>
</evidence>
<sequence>MVSEEGRQVQEELEPSEYAPNVLVVMARGSDGGLWRAAGGAVSTAELNLPADLADRLGQWSRSFTEATRDEADPHRTLVLTAFSTVGLDIARAVQVALGDGYEILFFDEAKLEADAYLTEYLYPARTED</sequence>
<dbReference type="Proteomes" id="UP000233293">
    <property type="component" value="Unassembled WGS sequence"/>
</dbReference>
<dbReference type="RefSeq" id="WP_101249833.1">
    <property type="nucleotide sequence ID" value="NZ_PIUM01000005.1"/>
</dbReference>
<dbReference type="EMBL" id="PIUM01000005">
    <property type="protein sequence ID" value="PKU25309.1"/>
    <property type="molecule type" value="Genomic_DNA"/>
</dbReference>
<keyword evidence="2" id="KW-1185">Reference proteome</keyword>
<comment type="caution">
    <text evidence="1">The sequence shown here is derived from an EMBL/GenBank/DDBJ whole genome shotgun (WGS) entry which is preliminary data.</text>
</comment>
<proteinExistence type="predicted"/>
<protein>
    <submittedName>
        <fullName evidence="1">Uncharacterized protein</fullName>
    </submittedName>
</protein>
<evidence type="ECO:0000313" key="1">
    <source>
        <dbReference type="EMBL" id="PKU25309.1"/>
    </source>
</evidence>